<dbReference type="AlphaFoldDB" id="I4Z2N2"/>
<evidence type="ECO:0000313" key="2">
    <source>
        <dbReference type="Proteomes" id="UP000003947"/>
    </source>
</evidence>
<dbReference type="SUPFAM" id="SSF53187">
    <property type="entry name" value="Zn-dependent exopeptidases"/>
    <property type="match status" value="1"/>
</dbReference>
<gene>
    <name evidence="1" type="ORF">MicloDRAFT_00007230</name>
</gene>
<dbReference type="HOGENOM" id="CLU_069318_0_0_5"/>
<dbReference type="PATRIC" id="fig|864069.3.peg.799"/>
<dbReference type="NCBIfam" id="TIGR02017">
    <property type="entry name" value="hutG_amidohyd"/>
    <property type="match status" value="1"/>
</dbReference>
<dbReference type="InterPro" id="IPR010247">
    <property type="entry name" value="HutG_amidohyd"/>
</dbReference>
<evidence type="ECO:0000313" key="1">
    <source>
        <dbReference type="EMBL" id="EIM30474.1"/>
    </source>
</evidence>
<name>I4Z2N2_9HYPH</name>
<dbReference type="RefSeq" id="WP_009489345.1">
    <property type="nucleotide sequence ID" value="NZ_CP141048.1"/>
</dbReference>
<proteinExistence type="predicted"/>
<sequence length="276" mass="30102">MSAHPDWLTVSRGDAPLVVSLPHTGTEIPDAYARGLVSPWLARKDADWWIDRLYDFAPDLGATVIRTAISRTVIDVNRDPSGVSLYPGQATTELCPTTTFDGEPLYQPGAEPTADEIAERRARFFDPYHAALRAEIERLRAQHDSIVVYDCHSIRSVIPRLFDGTLPHFNIGTNGGASCAPSLSEAIESICVESGLSHVLNGRFKGGYITRSLGRPAEGVHAVQMELACRGYMHEPLGPVPEGEWPSAYDAAYAAPMRATLTRILQTCLAFDPSKA</sequence>
<dbReference type="InterPro" id="IPR007709">
    <property type="entry name" value="N-FG_amidohydro"/>
</dbReference>
<protein>
    <submittedName>
        <fullName evidence="1">N-formylglutamate amidohydrolase</fullName>
    </submittedName>
</protein>
<dbReference type="Gene3D" id="3.40.630.40">
    <property type="entry name" value="Zn-dependent exopeptidases"/>
    <property type="match status" value="1"/>
</dbReference>
<keyword evidence="2" id="KW-1185">Reference proteome</keyword>
<dbReference type="OrthoDB" id="8716700at2"/>
<dbReference type="GO" id="GO:0016787">
    <property type="term" value="F:hydrolase activity"/>
    <property type="evidence" value="ECO:0007669"/>
    <property type="project" value="UniProtKB-KW"/>
</dbReference>
<reference evidence="1 2" key="1">
    <citation type="submission" date="2012-02" db="EMBL/GenBank/DDBJ databases">
        <title>Improved High-Quality Draft sequence of Microvirga sp. WSM3557.</title>
        <authorList>
            <consortium name="US DOE Joint Genome Institute"/>
            <person name="Lucas S."/>
            <person name="Han J."/>
            <person name="Lapidus A."/>
            <person name="Cheng J.-F."/>
            <person name="Goodwin L."/>
            <person name="Pitluck S."/>
            <person name="Peters L."/>
            <person name="Zhang X."/>
            <person name="Detter J.C."/>
            <person name="Han C."/>
            <person name="Tapia R."/>
            <person name="Land M."/>
            <person name="Hauser L."/>
            <person name="Kyrpides N."/>
            <person name="Ivanova N."/>
            <person name="Pagani I."/>
            <person name="Brau L."/>
            <person name="Yates R."/>
            <person name="O'Hara G."/>
            <person name="Rui T."/>
            <person name="Howieson J."/>
            <person name="Reeve W."/>
            <person name="Woyke T."/>
        </authorList>
    </citation>
    <scope>NUCLEOTIDE SEQUENCE [LARGE SCALE GENOMIC DNA]</scope>
    <source>
        <strain evidence="1 2">WSM3557</strain>
    </source>
</reference>
<dbReference type="EMBL" id="JH660637">
    <property type="protein sequence ID" value="EIM30474.1"/>
    <property type="molecule type" value="Genomic_DNA"/>
</dbReference>
<dbReference type="Pfam" id="PF05013">
    <property type="entry name" value="FGase"/>
    <property type="match status" value="1"/>
</dbReference>
<dbReference type="Proteomes" id="UP000003947">
    <property type="component" value="Unassembled WGS sequence"/>
</dbReference>
<dbReference type="STRING" id="864069.MicloDRAFT_00007230"/>
<accession>I4Z2N2</accession>
<organism evidence="1 2">
    <name type="scientific">Microvirga lotononidis</name>
    <dbReference type="NCBI Taxonomy" id="864069"/>
    <lineage>
        <taxon>Bacteria</taxon>
        <taxon>Pseudomonadati</taxon>
        <taxon>Pseudomonadota</taxon>
        <taxon>Alphaproteobacteria</taxon>
        <taxon>Hyphomicrobiales</taxon>
        <taxon>Methylobacteriaceae</taxon>
        <taxon>Microvirga</taxon>
    </lineage>
</organism>
<dbReference type="eggNOG" id="COG3741">
    <property type="taxonomic scope" value="Bacteria"/>
</dbReference>
<keyword evidence="1" id="KW-0378">Hydrolase</keyword>